<dbReference type="SUPFAM" id="SSF53067">
    <property type="entry name" value="Actin-like ATPase domain"/>
    <property type="match status" value="1"/>
</dbReference>
<dbReference type="InterPro" id="IPR036388">
    <property type="entry name" value="WH-like_DNA-bd_sf"/>
</dbReference>
<keyword evidence="3" id="KW-0859">Xylose metabolism</keyword>
<dbReference type="RefSeq" id="WP_380966784.1">
    <property type="nucleotide sequence ID" value="NZ_JBHTCO010000017.1"/>
</dbReference>
<comment type="similarity">
    <text evidence="2">Belongs to the ROK (NagC/XylR) family.</text>
</comment>
<dbReference type="Pfam" id="PF13412">
    <property type="entry name" value="HTH_24"/>
    <property type="match status" value="1"/>
</dbReference>
<protein>
    <submittedName>
        <fullName evidence="5">ROK family transcriptional regulator</fullName>
    </submittedName>
</protein>
<keyword evidence="4" id="KW-0238">DNA-binding</keyword>
<evidence type="ECO:0000256" key="3">
    <source>
        <dbReference type="ARBA" id="ARBA00022629"/>
    </source>
</evidence>
<dbReference type="InterPro" id="IPR011991">
    <property type="entry name" value="ArsR-like_HTH"/>
</dbReference>
<dbReference type="Pfam" id="PF00480">
    <property type="entry name" value="ROK"/>
    <property type="match status" value="1"/>
</dbReference>
<sequence>MTQKLLAGSFQLMKSLNRSLILNKIRTEGPISRAEIAKQTKLTPPTVSNIVKELIDSDIVIESNQGESRGGRKPTMLIINAKNFFVIGIDVSPTSIYSVITNLNAGIIDSVFIDIIHPVTNESLLSLLSNSVKQLLNQNKQINHEHILGIGVAMHGIVDIENGIAIYAPGLKLRNIPIKEHLESEFNMTVKIENDANSMALGEAWFGNGYDIGDFVCVNVGQGIGAGIIINGKLLHGNEFLSGEIGHMTIDIDGPKCSCGNYGCLEALAAGPYIAERAKKQLVMGEESMLIEMTDNNLDQLTGELINQAALQGDQFCIKLLKQTGKYLGIGLSNLIHIVNPSCIIMGGGVTKSGDILLDSIKDTISQRGLTDQAKATQVMLTKLGDQAAVIGAVCLMLVELFFTESPHKNIL</sequence>
<gene>
    <name evidence="5" type="ORF">ACFQRG_13355</name>
</gene>
<keyword evidence="6" id="KW-1185">Reference proteome</keyword>
<dbReference type="PANTHER" id="PTHR18964">
    <property type="entry name" value="ROK (REPRESSOR, ORF, KINASE) FAMILY"/>
    <property type="match status" value="1"/>
</dbReference>
<evidence type="ECO:0000256" key="4">
    <source>
        <dbReference type="ARBA" id="ARBA00023125"/>
    </source>
</evidence>
<dbReference type="EMBL" id="JBHTCO010000017">
    <property type="protein sequence ID" value="MFC7393942.1"/>
    <property type="molecule type" value="Genomic_DNA"/>
</dbReference>
<proteinExistence type="inferred from homology"/>
<dbReference type="Proteomes" id="UP001596505">
    <property type="component" value="Unassembled WGS sequence"/>
</dbReference>
<evidence type="ECO:0000313" key="5">
    <source>
        <dbReference type="EMBL" id="MFC7393942.1"/>
    </source>
</evidence>
<keyword evidence="3" id="KW-0119">Carbohydrate metabolism</keyword>
<dbReference type="InterPro" id="IPR000600">
    <property type="entry name" value="ROK"/>
</dbReference>
<accession>A0ABW2PX43</accession>
<comment type="caution">
    <text evidence="5">The sequence shown here is derived from an EMBL/GenBank/DDBJ whole genome shotgun (WGS) entry which is preliminary data.</text>
</comment>
<name>A0ABW2PX43_9BACL</name>
<dbReference type="InterPro" id="IPR036390">
    <property type="entry name" value="WH_DNA-bd_sf"/>
</dbReference>
<dbReference type="Gene3D" id="1.10.10.10">
    <property type="entry name" value="Winged helix-like DNA-binding domain superfamily/Winged helix DNA-binding domain"/>
    <property type="match status" value="1"/>
</dbReference>
<comment type="function">
    <text evidence="1">Transcriptional repressor of xylose-utilizing enzymes.</text>
</comment>
<organism evidence="5 6">
    <name type="scientific">Scopulibacillus cellulosilyticus</name>
    <dbReference type="NCBI Taxonomy" id="2665665"/>
    <lineage>
        <taxon>Bacteria</taxon>
        <taxon>Bacillati</taxon>
        <taxon>Bacillota</taxon>
        <taxon>Bacilli</taxon>
        <taxon>Bacillales</taxon>
        <taxon>Sporolactobacillaceae</taxon>
        <taxon>Scopulibacillus</taxon>
    </lineage>
</organism>
<dbReference type="InterPro" id="IPR043129">
    <property type="entry name" value="ATPase_NBD"/>
</dbReference>
<dbReference type="SUPFAM" id="SSF46785">
    <property type="entry name" value="Winged helix' DNA-binding domain"/>
    <property type="match status" value="1"/>
</dbReference>
<dbReference type="InterPro" id="IPR049874">
    <property type="entry name" value="ROK_cs"/>
</dbReference>
<dbReference type="CDD" id="cd00090">
    <property type="entry name" value="HTH_ARSR"/>
    <property type="match status" value="1"/>
</dbReference>
<dbReference type="PANTHER" id="PTHR18964:SF149">
    <property type="entry name" value="BIFUNCTIONAL UDP-N-ACETYLGLUCOSAMINE 2-EPIMERASE_N-ACETYLMANNOSAMINE KINASE"/>
    <property type="match status" value="1"/>
</dbReference>
<evidence type="ECO:0000256" key="1">
    <source>
        <dbReference type="ARBA" id="ARBA00002486"/>
    </source>
</evidence>
<reference evidence="6" key="1">
    <citation type="journal article" date="2019" name="Int. J. Syst. Evol. Microbiol.">
        <title>The Global Catalogue of Microorganisms (GCM) 10K type strain sequencing project: providing services to taxonomists for standard genome sequencing and annotation.</title>
        <authorList>
            <consortium name="The Broad Institute Genomics Platform"/>
            <consortium name="The Broad Institute Genome Sequencing Center for Infectious Disease"/>
            <person name="Wu L."/>
            <person name="Ma J."/>
        </authorList>
    </citation>
    <scope>NUCLEOTIDE SEQUENCE [LARGE SCALE GENOMIC DNA]</scope>
    <source>
        <strain evidence="6">CGMCC 1.16305</strain>
    </source>
</reference>
<evidence type="ECO:0000313" key="6">
    <source>
        <dbReference type="Proteomes" id="UP001596505"/>
    </source>
</evidence>
<evidence type="ECO:0000256" key="2">
    <source>
        <dbReference type="ARBA" id="ARBA00006479"/>
    </source>
</evidence>
<dbReference type="PROSITE" id="PS01125">
    <property type="entry name" value="ROK"/>
    <property type="match status" value="1"/>
</dbReference>
<dbReference type="Gene3D" id="3.30.420.40">
    <property type="match status" value="2"/>
</dbReference>